<evidence type="ECO:0000256" key="2">
    <source>
        <dbReference type="ARBA" id="ARBA00023002"/>
    </source>
</evidence>
<dbReference type="GO" id="GO:0004739">
    <property type="term" value="F:pyruvate dehydrogenase (acetyl-transferring) activity"/>
    <property type="evidence" value="ECO:0007669"/>
    <property type="project" value="UniProtKB-UniRule"/>
</dbReference>
<dbReference type="InterPro" id="IPR001017">
    <property type="entry name" value="DH_E1"/>
</dbReference>
<evidence type="ECO:0000313" key="8">
    <source>
        <dbReference type="EMBL" id="EAR96831.2"/>
    </source>
</evidence>
<dbReference type="FunCoup" id="Q23KL2">
    <property type="interactions" value="107"/>
</dbReference>
<dbReference type="Gene3D" id="3.40.50.970">
    <property type="match status" value="1"/>
</dbReference>
<evidence type="ECO:0000259" key="7">
    <source>
        <dbReference type="Pfam" id="PF00676"/>
    </source>
</evidence>
<dbReference type="Proteomes" id="UP000009168">
    <property type="component" value="Unassembled WGS sequence"/>
</dbReference>
<accession>Q23KL2</accession>
<feature type="region of interest" description="Disordered" evidence="6">
    <location>
        <begin position="16"/>
        <end position="40"/>
    </location>
</feature>
<sequence>MRYQRVQLFLAQIKRKERKKEEKKEKKQKQNTNKQNNHQKAKLMISKFFNPVAGKTFNRLNKYAFSSVTINLEGYQTKMLDGFKLPTQSTATKEELLKLYKDMNVMRKIELACDKLYKQREIRGFCHLYDGQEAVISGIEAACNLEDAIITAYRCHCHAYTRGDTPHQIIAELMGRKTGSTGGKGGSMHFYRKKTHFYGGHGIVGAQVPMGAGLAFALKYEKKPNVSITMYGDGAANQGQIAEAANMAGLWNLPCLFVCENNLYGMGTSTARASHNTDFYTRGDKIPGIRMDGNNYFHVKEGFKFAKQYALEHGPLFIELRTYRYHGHSMSDSGTTYRTQEEIKEFRQKKDCIQFIANTILQNNFATQEQLEAIQDETREIVDKAVEQALKDPLPDDHELCTDVYINNDKYYIRGIEYEQGYFPEGKPY</sequence>
<comment type="function">
    <text evidence="5">The pyruvate dehydrogenase complex catalyzes the overall conversion of pyruvate to acetyl-CoA and CO(2).</text>
</comment>
<dbReference type="SUPFAM" id="SSF52518">
    <property type="entry name" value="Thiamin diphosphate-binding fold (THDP-binding)"/>
    <property type="match status" value="1"/>
</dbReference>
<dbReference type="InterPro" id="IPR050642">
    <property type="entry name" value="PDH_E1_Alpha_Subunit"/>
</dbReference>
<evidence type="ECO:0000256" key="4">
    <source>
        <dbReference type="ARBA" id="ARBA00023317"/>
    </source>
</evidence>
<keyword evidence="2 5" id="KW-0560">Oxidoreductase</keyword>
<dbReference type="NCBIfam" id="TIGR03182">
    <property type="entry name" value="PDH_E1_alph_y"/>
    <property type="match status" value="1"/>
</dbReference>
<dbReference type="STRING" id="312017.Q23KL2"/>
<evidence type="ECO:0000313" key="9">
    <source>
        <dbReference type="Proteomes" id="UP000009168"/>
    </source>
</evidence>
<dbReference type="InterPro" id="IPR029061">
    <property type="entry name" value="THDP-binding"/>
</dbReference>
<dbReference type="GeneID" id="7845944"/>
<reference evidence="9" key="1">
    <citation type="journal article" date="2006" name="PLoS Biol.">
        <title>Macronuclear genome sequence of the ciliate Tetrahymena thermophila, a model eukaryote.</title>
        <authorList>
            <person name="Eisen J.A."/>
            <person name="Coyne R.S."/>
            <person name="Wu M."/>
            <person name="Wu D."/>
            <person name="Thiagarajan M."/>
            <person name="Wortman J.R."/>
            <person name="Badger J.H."/>
            <person name="Ren Q."/>
            <person name="Amedeo P."/>
            <person name="Jones K.M."/>
            <person name="Tallon L.J."/>
            <person name="Delcher A.L."/>
            <person name="Salzberg S.L."/>
            <person name="Silva J.C."/>
            <person name="Haas B.J."/>
            <person name="Majoros W.H."/>
            <person name="Farzad M."/>
            <person name="Carlton J.M."/>
            <person name="Smith R.K. Jr."/>
            <person name="Garg J."/>
            <person name="Pearlman R.E."/>
            <person name="Karrer K.M."/>
            <person name="Sun L."/>
            <person name="Manning G."/>
            <person name="Elde N.C."/>
            <person name="Turkewitz A.P."/>
            <person name="Asai D.J."/>
            <person name="Wilkes D.E."/>
            <person name="Wang Y."/>
            <person name="Cai H."/>
            <person name="Collins K."/>
            <person name="Stewart B.A."/>
            <person name="Lee S.R."/>
            <person name="Wilamowska K."/>
            <person name="Weinberg Z."/>
            <person name="Ruzzo W.L."/>
            <person name="Wloga D."/>
            <person name="Gaertig J."/>
            <person name="Frankel J."/>
            <person name="Tsao C.-C."/>
            <person name="Gorovsky M.A."/>
            <person name="Keeling P.J."/>
            <person name="Waller R.F."/>
            <person name="Patron N.J."/>
            <person name="Cherry J.M."/>
            <person name="Stover N.A."/>
            <person name="Krieger C.J."/>
            <person name="del Toro C."/>
            <person name="Ryder H.F."/>
            <person name="Williamson S.C."/>
            <person name="Barbeau R.A."/>
            <person name="Hamilton E.P."/>
            <person name="Orias E."/>
        </authorList>
    </citation>
    <scope>NUCLEOTIDE SEQUENCE [LARGE SCALE GENOMIC DNA]</scope>
    <source>
        <strain evidence="9">SB210</strain>
    </source>
</reference>
<dbReference type="FunFam" id="3.40.50.970:FF:000013">
    <property type="entry name" value="Pyruvate dehydrogenase E1 component subunit alpha"/>
    <property type="match status" value="1"/>
</dbReference>
<organism evidence="8 9">
    <name type="scientific">Tetrahymena thermophila (strain SB210)</name>
    <dbReference type="NCBI Taxonomy" id="312017"/>
    <lineage>
        <taxon>Eukaryota</taxon>
        <taxon>Sar</taxon>
        <taxon>Alveolata</taxon>
        <taxon>Ciliophora</taxon>
        <taxon>Intramacronucleata</taxon>
        <taxon>Oligohymenophorea</taxon>
        <taxon>Hymenostomatida</taxon>
        <taxon>Tetrahymenina</taxon>
        <taxon>Tetrahymenidae</taxon>
        <taxon>Tetrahymena</taxon>
    </lineage>
</organism>
<evidence type="ECO:0000256" key="3">
    <source>
        <dbReference type="ARBA" id="ARBA00023052"/>
    </source>
</evidence>
<dbReference type="PANTHER" id="PTHR11516">
    <property type="entry name" value="PYRUVATE DEHYDROGENASE E1 COMPONENT, ALPHA SUBUNIT BACTERIAL AND ORGANELLAR"/>
    <property type="match status" value="1"/>
</dbReference>
<dbReference type="EMBL" id="GG662673">
    <property type="protein sequence ID" value="EAR96831.2"/>
    <property type="molecule type" value="Genomic_DNA"/>
</dbReference>
<comment type="cofactor">
    <cofactor evidence="1 5">
        <name>thiamine diphosphate</name>
        <dbReference type="ChEBI" id="CHEBI:58937"/>
    </cofactor>
</comment>
<feature type="domain" description="Dehydrogenase E1 component" evidence="7">
    <location>
        <begin position="102"/>
        <end position="395"/>
    </location>
</feature>
<gene>
    <name evidence="8" type="ORF">TTHERM_00193230</name>
</gene>
<protein>
    <recommendedName>
        <fullName evidence="5">Pyruvate dehydrogenase E1 component subunit alpha</fullName>
        <ecNumber evidence="5">1.2.4.1</ecNumber>
    </recommendedName>
</protein>
<evidence type="ECO:0000256" key="6">
    <source>
        <dbReference type="SAM" id="MobiDB-lite"/>
    </source>
</evidence>
<dbReference type="OMA" id="LGYEMPC"/>
<dbReference type="InParanoid" id="Q23KL2"/>
<dbReference type="PANTHER" id="PTHR11516:SF60">
    <property type="entry name" value="PYRUVATE DEHYDROGENASE E1 COMPONENT SUBUNIT ALPHA"/>
    <property type="match status" value="1"/>
</dbReference>
<dbReference type="AlphaFoldDB" id="Q23KL2"/>
<dbReference type="RefSeq" id="XP_001017076.2">
    <property type="nucleotide sequence ID" value="XM_001017076.3"/>
</dbReference>
<evidence type="ECO:0000256" key="1">
    <source>
        <dbReference type="ARBA" id="ARBA00001964"/>
    </source>
</evidence>
<dbReference type="OrthoDB" id="10256198at2759"/>
<keyword evidence="3 5" id="KW-0786">Thiamine pyrophosphate</keyword>
<dbReference type="InterPro" id="IPR017597">
    <property type="entry name" value="Pyrv_DH_E1_asu_subgrp-y"/>
</dbReference>
<evidence type="ECO:0000256" key="5">
    <source>
        <dbReference type="RuleBase" id="RU361139"/>
    </source>
</evidence>
<dbReference type="CDD" id="cd02000">
    <property type="entry name" value="TPP_E1_PDC_ADC_BCADC"/>
    <property type="match status" value="1"/>
</dbReference>
<dbReference type="HOGENOM" id="CLU_029393_5_2_1"/>
<dbReference type="eggNOG" id="KOG0225">
    <property type="taxonomic scope" value="Eukaryota"/>
</dbReference>
<comment type="catalytic activity">
    <reaction evidence="5">
        <text>N(6)-[(R)-lipoyl]-L-lysyl-[protein] + pyruvate + H(+) = N(6)-[(R)-S(8)-acetyldihydrolipoyl]-L-lysyl-[protein] + CO2</text>
        <dbReference type="Rhea" id="RHEA:19189"/>
        <dbReference type="Rhea" id="RHEA-COMP:10474"/>
        <dbReference type="Rhea" id="RHEA-COMP:10478"/>
        <dbReference type="ChEBI" id="CHEBI:15361"/>
        <dbReference type="ChEBI" id="CHEBI:15378"/>
        <dbReference type="ChEBI" id="CHEBI:16526"/>
        <dbReference type="ChEBI" id="CHEBI:83099"/>
        <dbReference type="ChEBI" id="CHEBI:83111"/>
        <dbReference type="EC" id="1.2.4.1"/>
    </reaction>
</comment>
<dbReference type="Pfam" id="PF00676">
    <property type="entry name" value="E1_dh"/>
    <property type="match status" value="1"/>
</dbReference>
<keyword evidence="9" id="KW-1185">Reference proteome</keyword>
<proteinExistence type="predicted"/>
<dbReference type="EC" id="1.2.4.1" evidence="5"/>
<keyword evidence="4 5" id="KW-0670">Pyruvate</keyword>
<name>Q23KL2_TETTS</name>
<dbReference type="GO" id="GO:0006086">
    <property type="term" value="P:pyruvate decarboxylation to acetyl-CoA"/>
    <property type="evidence" value="ECO:0007669"/>
    <property type="project" value="InterPro"/>
</dbReference>
<dbReference type="KEGG" id="tet:TTHERM_00193230"/>